<keyword evidence="5" id="KW-1185">Reference proteome</keyword>
<reference evidence="4 5" key="1">
    <citation type="submission" date="2019-08" db="EMBL/GenBank/DDBJ databases">
        <title>Bioinformatics analysis of the strain L3 and L5.</title>
        <authorList>
            <person name="Li X."/>
        </authorList>
    </citation>
    <scope>NUCLEOTIDE SEQUENCE [LARGE SCALE GENOMIC DNA]</scope>
    <source>
        <strain evidence="4 5">L5</strain>
    </source>
</reference>
<organism evidence="4 5">
    <name type="scientific">Billgrantia pellis</name>
    <dbReference type="NCBI Taxonomy" id="2606936"/>
    <lineage>
        <taxon>Bacteria</taxon>
        <taxon>Pseudomonadati</taxon>
        <taxon>Pseudomonadota</taxon>
        <taxon>Gammaproteobacteria</taxon>
        <taxon>Oceanospirillales</taxon>
        <taxon>Halomonadaceae</taxon>
        <taxon>Billgrantia</taxon>
    </lineage>
</organism>
<dbReference type="Proteomes" id="UP000486760">
    <property type="component" value="Unassembled WGS sequence"/>
</dbReference>
<dbReference type="NCBIfam" id="TIGR03438">
    <property type="entry name" value="egtD_ergothio"/>
    <property type="match status" value="1"/>
</dbReference>
<dbReference type="AlphaFoldDB" id="A0A7V7KFN6"/>
<evidence type="ECO:0000259" key="3">
    <source>
        <dbReference type="Pfam" id="PF10017"/>
    </source>
</evidence>
<dbReference type="GO" id="GO:0052706">
    <property type="term" value="F:L-histidine N(alpha)-methyltransferase activity"/>
    <property type="evidence" value="ECO:0007669"/>
    <property type="project" value="UniProtKB-EC"/>
</dbReference>
<dbReference type="InterPro" id="IPR051128">
    <property type="entry name" value="EgtD_Methyltrsf_superfamily"/>
</dbReference>
<dbReference type="PANTHER" id="PTHR43397:SF1">
    <property type="entry name" value="ERGOTHIONEINE BIOSYNTHESIS PROTEIN 1"/>
    <property type="match status" value="1"/>
</dbReference>
<evidence type="ECO:0000256" key="2">
    <source>
        <dbReference type="ARBA" id="ARBA00022679"/>
    </source>
</evidence>
<dbReference type="InterPro" id="IPR035094">
    <property type="entry name" value="EgtD"/>
</dbReference>
<dbReference type="RefSeq" id="WP_149329068.1">
    <property type="nucleotide sequence ID" value="NZ_VTPY01000005.1"/>
</dbReference>
<dbReference type="GO" id="GO:0032259">
    <property type="term" value="P:methylation"/>
    <property type="evidence" value="ECO:0007669"/>
    <property type="project" value="UniProtKB-KW"/>
</dbReference>
<proteinExistence type="predicted"/>
<keyword evidence="1 4" id="KW-0489">Methyltransferase</keyword>
<dbReference type="PIRSF" id="PIRSF018005">
    <property type="entry name" value="UCP018005"/>
    <property type="match status" value="1"/>
</dbReference>
<evidence type="ECO:0000313" key="4">
    <source>
        <dbReference type="EMBL" id="KAA0011328.1"/>
    </source>
</evidence>
<name>A0A7V7KFN6_9GAMM</name>
<dbReference type="InterPro" id="IPR029063">
    <property type="entry name" value="SAM-dependent_MTases_sf"/>
</dbReference>
<feature type="domain" description="Histidine-specific methyltransferase SAM-dependent" evidence="3">
    <location>
        <begin position="20"/>
        <end position="318"/>
    </location>
</feature>
<gene>
    <name evidence="4" type="primary">egtD</name>
    <name evidence="4" type="ORF">F0A17_14570</name>
</gene>
<dbReference type="Pfam" id="PF10017">
    <property type="entry name" value="Methyltransf_33"/>
    <property type="match status" value="1"/>
</dbReference>
<dbReference type="InterPro" id="IPR017804">
    <property type="entry name" value="MeTrfase_EgtD-like"/>
</dbReference>
<protein>
    <submittedName>
        <fullName evidence="4">L-histidine N(Alpha)-methyltransferase</fullName>
        <ecNumber evidence="4">2.1.1.44</ecNumber>
    </submittedName>
</protein>
<dbReference type="SUPFAM" id="SSF53335">
    <property type="entry name" value="S-adenosyl-L-methionine-dependent methyltransferases"/>
    <property type="match status" value="1"/>
</dbReference>
<sequence length="321" mass="35622">MDPVVRFHDQQPPAAAVSLGEELLAGLIATPKFTSPKFLYDRRGSELFDAICRQPEYYPTRTEEAILKAAKAEIAEVVGPHAALIELGSGASRKVRLLLEALRPACYLGVDISRDFLWESTRRLATDYPWLEVHAACADFTCPMVWPEGFGGERPVAFFPGSSIGNFTPDEAEGFLCGLAELLPVGGGLLIGVDLIKDRTVLDAAYNDAAGITAAFNLNLLERLRHEFDADVEPSRFQHQAFYNESDSRIEMHLVSRCDQTVRVAGERIRFVEGESLHTENSYKYSVEGFRRLAACAGFESRAQWTDPDALFCIHYLERGG</sequence>
<dbReference type="EMBL" id="VTPY01000005">
    <property type="protein sequence ID" value="KAA0011328.1"/>
    <property type="molecule type" value="Genomic_DNA"/>
</dbReference>
<evidence type="ECO:0000256" key="1">
    <source>
        <dbReference type="ARBA" id="ARBA00022603"/>
    </source>
</evidence>
<dbReference type="InterPro" id="IPR019257">
    <property type="entry name" value="MeTrfase_dom"/>
</dbReference>
<dbReference type="EC" id="2.1.1.44" evidence="4"/>
<comment type="caution">
    <text evidence="4">The sequence shown here is derived from an EMBL/GenBank/DDBJ whole genome shotgun (WGS) entry which is preliminary data.</text>
</comment>
<dbReference type="PANTHER" id="PTHR43397">
    <property type="entry name" value="ERGOTHIONEINE BIOSYNTHESIS PROTEIN 1"/>
    <property type="match status" value="1"/>
</dbReference>
<accession>A0A7V7KFN6</accession>
<evidence type="ECO:0000313" key="5">
    <source>
        <dbReference type="Proteomes" id="UP000486760"/>
    </source>
</evidence>
<keyword evidence="2 4" id="KW-0808">Transferase</keyword>
<dbReference type="Gene3D" id="3.40.50.150">
    <property type="entry name" value="Vaccinia Virus protein VP39"/>
    <property type="match status" value="1"/>
</dbReference>